<keyword evidence="3 4" id="KW-0732">Signal</keyword>
<keyword evidence="2" id="KW-0813">Transport</keyword>
<evidence type="ECO:0000313" key="5">
    <source>
        <dbReference type="EMBL" id="MCS2608726.1"/>
    </source>
</evidence>
<comment type="caution">
    <text evidence="5">The sequence shown here is derived from an EMBL/GenBank/DDBJ whole genome shotgun (WGS) entry which is preliminary data.</text>
</comment>
<dbReference type="PANTHER" id="PTHR33376">
    <property type="match status" value="1"/>
</dbReference>
<dbReference type="InterPro" id="IPR038404">
    <property type="entry name" value="TRAP_DctP_sf"/>
</dbReference>
<dbReference type="Gene3D" id="3.40.190.170">
    <property type="entry name" value="Bacterial extracellular solute-binding protein, family 7"/>
    <property type="match status" value="1"/>
</dbReference>
<evidence type="ECO:0000256" key="3">
    <source>
        <dbReference type="ARBA" id="ARBA00022729"/>
    </source>
</evidence>
<dbReference type="Proteomes" id="UP001165542">
    <property type="component" value="Unassembled WGS sequence"/>
</dbReference>
<dbReference type="InterPro" id="IPR004682">
    <property type="entry name" value="TRAP_DctP"/>
</dbReference>
<protein>
    <submittedName>
        <fullName evidence="5">TRAP transporter substrate-binding protein</fullName>
    </submittedName>
</protein>
<evidence type="ECO:0000256" key="1">
    <source>
        <dbReference type="ARBA" id="ARBA00009023"/>
    </source>
</evidence>
<dbReference type="InterPro" id="IPR018389">
    <property type="entry name" value="DctP_fam"/>
</dbReference>
<dbReference type="RefSeq" id="WP_259035235.1">
    <property type="nucleotide sequence ID" value="NZ_JAJISC010000002.1"/>
</dbReference>
<reference evidence="5" key="1">
    <citation type="submission" date="2021-11" db="EMBL/GenBank/DDBJ databases">
        <title>Halomonas sp., isolated from a coastal aquaculture zone in Dongshan Bay.</title>
        <authorList>
            <person name="Lin W."/>
        </authorList>
    </citation>
    <scope>NUCLEOTIDE SEQUENCE</scope>
    <source>
        <strain evidence="5">Yzlin-01</strain>
    </source>
</reference>
<proteinExistence type="inferred from homology"/>
<dbReference type="EMBL" id="JAJISC010000002">
    <property type="protein sequence ID" value="MCS2608726.1"/>
    <property type="molecule type" value="Genomic_DNA"/>
</dbReference>
<dbReference type="NCBIfam" id="TIGR00787">
    <property type="entry name" value="dctP"/>
    <property type="match status" value="1"/>
</dbReference>
<dbReference type="PANTHER" id="PTHR33376:SF7">
    <property type="entry name" value="C4-DICARBOXYLATE-BINDING PROTEIN DCTB"/>
    <property type="match status" value="1"/>
</dbReference>
<name>A0ABT2EAX5_9GAMM</name>
<organism evidence="5 6">
    <name type="scientific">Halomonas dongshanensis</name>
    <dbReference type="NCBI Taxonomy" id="2890835"/>
    <lineage>
        <taxon>Bacteria</taxon>
        <taxon>Pseudomonadati</taxon>
        <taxon>Pseudomonadota</taxon>
        <taxon>Gammaproteobacteria</taxon>
        <taxon>Oceanospirillales</taxon>
        <taxon>Halomonadaceae</taxon>
        <taxon>Halomonas</taxon>
    </lineage>
</organism>
<dbReference type="NCBIfam" id="NF037995">
    <property type="entry name" value="TRAP_S1"/>
    <property type="match status" value="1"/>
</dbReference>
<dbReference type="PIRSF" id="PIRSF006470">
    <property type="entry name" value="DctB"/>
    <property type="match status" value="1"/>
</dbReference>
<dbReference type="Pfam" id="PF03480">
    <property type="entry name" value="DctP"/>
    <property type="match status" value="1"/>
</dbReference>
<gene>
    <name evidence="5" type="ORF">LLY24_05240</name>
</gene>
<accession>A0ABT2EAX5</accession>
<dbReference type="PROSITE" id="PS51257">
    <property type="entry name" value="PROKAR_LIPOPROTEIN"/>
    <property type="match status" value="1"/>
</dbReference>
<dbReference type="CDD" id="cd13603">
    <property type="entry name" value="PBP2_TRAP_Siap_TeaA_like"/>
    <property type="match status" value="1"/>
</dbReference>
<feature type="chain" id="PRO_5045562971" evidence="4">
    <location>
        <begin position="22"/>
        <end position="332"/>
    </location>
</feature>
<keyword evidence="6" id="KW-1185">Reference proteome</keyword>
<sequence length="332" mass="36604">MRRSHLALGSLVAAGCLLLTACSDDTDSGERTVVLTAGHQLATGTSFHQGLEKFAELVDEKTQGRVQVRVHPNAQLGNETEMFRALQSGTVDVGLFAPGSIAEYYPGITLLSMPYLLEDRAHRDQVLESGILEPMEANIIEATGAEILTYFGGSQRQMFFTEEVSSLDDIQGRLFRVQPSQMLTESYASMGLEPTVVAYTELYNALEQGVVQGAENEPIFIESQKFFEPAPYIVLTGHEVTVRPVMISNMALDKLDDELAGQVREAALEAGEFERQTEGEADQEMLERLASQDGVVMTEVDTTALRSAMEPIWQKYAEEWNETELLSAIRGL</sequence>
<feature type="signal peptide" evidence="4">
    <location>
        <begin position="1"/>
        <end position="21"/>
    </location>
</feature>
<evidence type="ECO:0000256" key="2">
    <source>
        <dbReference type="ARBA" id="ARBA00022448"/>
    </source>
</evidence>
<comment type="similarity">
    <text evidence="1">Belongs to the bacterial solute-binding protein 7 family.</text>
</comment>
<evidence type="ECO:0000256" key="4">
    <source>
        <dbReference type="SAM" id="SignalP"/>
    </source>
</evidence>
<evidence type="ECO:0000313" key="6">
    <source>
        <dbReference type="Proteomes" id="UP001165542"/>
    </source>
</evidence>